<protein>
    <recommendedName>
        <fullName evidence="3">Nudix hydrolase domain-containing protein</fullName>
    </recommendedName>
</protein>
<comment type="caution">
    <text evidence="1">The sequence shown here is derived from an EMBL/GenBank/DDBJ whole genome shotgun (WGS) entry which is preliminary data.</text>
</comment>
<accession>A0ABR0ES50</accession>
<dbReference type="EMBL" id="JAXOVC010000003">
    <property type="protein sequence ID" value="KAK4504422.1"/>
    <property type="molecule type" value="Genomic_DNA"/>
</dbReference>
<organism evidence="1 2">
    <name type="scientific">Zasmidium cellare</name>
    <name type="common">Wine cellar mold</name>
    <name type="synonym">Racodium cellare</name>
    <dbReference type="NCBI Taxonomy" id="395010"/>
    <lineage>
        <taxon>Eukaryota</taxon>
        <taxon>Fungi</taxon>
        <taxon>Dikarya</taxon>
        <taxon>Ascomycota</taxon>
        <taxon>Pezizomycotina</taxon>
        <taxon>Dothideomycetes</taxon>
        <taxon>Dothideomycetidae</taxon>
        <taxon>Mycosphaerellales</taxon>
        <taxon>Mycosphaerellaceae</taxon>
        <taxon>Zasmidium</taxon>
    </lineage>
</organism>
<keyword evidence="2" id="KW-1185">Reference proteome</keyword>
<evidence type="ECO:0008006" key="3">
    <source>
        <dbReference type="Google" id="ProtNLM"/>
    </source>
</evidence>
<name>A0ABR0ES50_ZASCE</name>
<evidence type="ECO:0000313" key="1">
    <source>
        <dbReference type="EMBL" id="KAK4504422.1"/>
    </source>
</evidence>
<dbReference type="Proteomes" id="UP001305779">
    <property type="component" value="Unassembled WGS sequence"/>
</dbReference>
<sequence>MNTKTVASTIAQEMGTSPNTILHFYVLLVSGEKKVCAIRYPNGQFSLADLPPWTQQVGQEHRTVKHVAEEIATSFNGIEALEDSRLIVRSANLDTSRNEITIVWACRIGSQPDLPNPFQWMDSGSIKRANFCGDLLNDEGAELVRSGFAKFMEDAQGWRRAWTAVKKIFRRKESLFGEQEDTKTIVCFGLQESPPADFDPDQLGDIAERLSIPPFDETSFGAQHKARKSTV</sequence>
<evidence type="ECO:0000313" key="2">
    <source>
        <dbReference type="Proteomes" id="UP001305779"/>
    </source>
</evidence>
<proteinExistence type="predicted"/>
<gene>
    <name evidence="1" type="ORF">PRZ48_005338</name>
</gene>
<reference evidence="1 2" key="1">
    <citation type="journal article" date="2023" name="G3 (Bethesda)">
        <title>A chromosome-level genome assembly of Zasmidium syzygii isolated from banana leaves.</title>
        <authorList>
            <person name="van Westerhoven A.C."/>
            <person name="Mehrabi R."/>
            <person name="Talebi R."/>
            <person name="Steentjes M.B.F."/>
            <person name="Corcolon B."/>
            <person name="Chong P.A."/>
            <person name="Kema G.H.J."/>
            <person name="Seidl M.F."/>
        </authorList>
    </citation>
    <scope>NUCLEOTIDE SEQUENCE [LARGE SCALE GENOMIC DNA]</scope>
    <source>
        <strain evidence="1 2">P124</strain>
    </source>
</reference>